<feature type="region of interest" description="Disordered" evidence="1">
    <location>
        <begin position="1"/>
        <end position="40"/>
    </location>
</feature>
<feature type="compositionally biased region" description="Basic and acidic residues" evidence="1">
    <location>
        <begin position="1"/>
        <end position="18"/>
    </location>
</feature>
<organism evidence="2 3">
    <name type="scientific">Cannabis sativa</name>
    <name type="common">Hemp</name>
    <name type="synonym">Marijuana</name>
    <dbReference type="NCBI Taxonomy" id="3483"/>
    <lineage>
        <taxon>Eukaryota</taxon>
        <taxon>Viridiplantae</taxon>
        <taxon>Streptophyta</taxon>
        <taxon>Embryophyta</taxon>
        <taxon>Tracheophyta</taxon>
        <taxon>Spermatophyta</taxon>
        <taxon>Magnoliopsida</taxon>
        <taxon>eudicotyledons</taxon>
        <taxon>Gunneridae</taxon>
        <taxon>Pentapetalae</taxon>
        <taxon>rosids</taxon>
        <taxon>fabids</taxon>
        <taxon>Rosales</taxon>
        <taxon>Cannabaceae</taxon>
        <taxon>Cannabis</taxon>
    </lineage>
</organism>
<feature type="compositionally biased region" description="Basic and acidic residues" evidence="1">
    <location>
        <begin position="28"/>
        <end position="37"/>
    </location>
</feature>
<name>A0A803Q7Z8_CANSA</name>
<evidence type="ECO:0000256" key="1">
    <source>
        <dbReference type="SAM" id="MobiDB-lite"/>
    </source>
</evidence>
<evidence type="ECO:0000313" key="2">
    <source>
        <dbReference type="EnsemblPlants" id="cds.evm.model.08.1218"/>
    </source>
</evidence>
<dbReference type="EnsemblPlants" id="evm.model.08.1218">
    <property type="protein sequence ID" value="cds.evm.model.08.1218"/>
    <property type="gene ID" value="evm.TU.08.1218"/>
</dbReference>
<keyword evidence="3" id="KW-1185">Reference proteome</keyword>
<reference evidence="2" key="1">
    <citation type="submission" date="2018-11" db="EMBL/GenBank/DDBJ databases">
        <authorList>
            <person name="Grassa J C."/>
        </authorList>
    </citation>
    <scope>NUCLEOTIDE SEQUENCE [LARGE SCALE GENOMIC DNA]</scope>
</reference>
<protein>
    <submittedName>
        <fullName evidence="2">Uncharacterized protein</fullName>
    </submittedName>
</protein>
<accession>A0A803Q7Z8</accession>
<proteinExistence type="predicted"/>
<evidence type="ECO:0000313" key="3">
    <source>
        <dbReference type="Proteomes" id="UP000596661"/>
    </source>
</evidence>
<sequence>MTSGDDDRLPALERRSGDDDLSNGVSGDGERKIEKENGSSNRLDWALEEIDLSDLFDRENDMKLQGAIVSHTAIAIDK</sequence>
<dbReference type="EMBL" id="UZAU01000706">
    <property type="status" value="NOT_ANNOTATED_CDS"/>
    <property type="molecule type" value="Genomic_DNA"/>
</dbReference>
<dbReference type="Proteomes" id="UP000596661">
    <property type="component" value="Chromosome 8"/>
</dbReference>
<reference evidence="2" key="2">
    <citation type="submission" date="2021-03" db="UniProtKB">
        <authorList>
            <consortium name="EnsemblPlants"/>
        </authorList>
    </citation>
    <scope>IDENTIFICATION</scope>
</reference>
<dbReference type="AlphaFoldDB" id="A0A803Q7Z8"/>
<dbReference type="Gramene" id="evm.model.08.1218">
    <property type="protein sequence ID" value="cds.evm.model.08.1218"/>
    <property type="gene ID" value="evm.TU.08.1218"/>
</dbReference>